<proteinExistence type="predicted"/>
<keyword evidence="1" id="KW-1133">Transmembrane helix</keyword>
<feature type="transmembrane region" description="Helical" evidence="1">
    <location>
        <begin position="12"/>
        <end position="31"/>
    </location>
</feature>
<dbReference type="Proteomes" id="UP000185696">
    <property type="component" value="Unassembled WGS sequence"/>
</dbReference>
<reference evidence="2 3" key="1">
    <citation type="submission" date="2016-12" db="EMBL/GenBank/DDBJ databases">
        <title>The draft genome sequence of Actinophytocola xinjiangensis.</title>
        <authorList>
            <person name="Wang W."/>
            <person name="Yuan L."/>
        </authorList>
    </citation>
    <scope>NUCLEOTIDE SEQUENCE [LARGE SCALE GENOMIC DNA]</scope>
    <source>
        <strain evidence="2 3">CGMCC 4.4663</strain>
    </source>
</reference>
<organism evidence="2 3">
    <name type="scientific">Actinophytocola xinjiangensis</name>
    <dbReference type="NCBI Taxonomy" id="485602"/>
    <lineage>
        <taxon>Bacteria</taxon>
        <taxon>Bacillati</taxon>
        <taxon>Actinomycetota</taxon>
        <taxon>Actinomycetes</taxon>
        <taxon>Pseudonocardiales</taxon>
        <taxon>Pseudonocardiaceae</taxon>
    </lineage>
</organism>
<feature type="transmembrane region" description="Helical" evidence="1">
    <location>
        <begin position="74"/>
        <end position="92"/>
    </location>
</feature>
<sequence>MGTLLLELTPFAIGLAVSPATIAVTIMFLTSDRPVGNALAFAGGFGAVYAALSVIVLVVVGAASEPLISQTAKAVITIAVGLLLLALGIKSGRSPQSNTGLLSRAEHTSPRKAFTLGLVVAVVNWNVPLYLGGLATITASGADVGATIAGALLLLLGAEAGLLVPVLWYVLWPRGASRGLARVKTWFGRHEKKVVFGVLVVFGVVFVVKGIAGL</sequence>
<feature type="transmembrane region" description="Helical" evidence="1">
    <location>
        <begin position="38"/>
        <end position="62"/>
    </location>
</feature>
<comment type="caution">
    <text evidence="2">The sequence shown here is derived from an EMBL/GenBank/DDBJ whole genome shotgun (WGS) entry which is preliminary data.</text>
</comment>
<keyword evidence="3" id="KW-1185">Reference proteome</keyword>
<evidence type="ECO:0000256" key="1">
    <source>
        <dbReference type="SAM" id="Phobius"/>
    </source>
</evidence>
<name>A0A7Z1AXJ3_9PSEU</name>
<keyword evidence="1" id="KW-0472">Membrane</keyword>
<keyword evidence="1" id="KW-0812">Transmembrane</keyword>
<dbReference type="InterPro" id="IPR021315">
    <property type="entry name" value="Gap/Sap"/>
</dbReference>
<dbReference type="AlphaFoldDB" id="A0A7Z1AXJ3"/>
<evidence type="ECO:0008006" key="4">
    <source>
        <dbReference type="Google" id="ProtNLM"/>
    </source>
</evidence>
<dbReference type="RefSeq" id="WP_075135119.1">
    <property type="nucleotide sequence ID" value="NZ_MSIF01000012.1"/>
</dbReference>
<feature type="transmembrane region" description="Helical" evidence="1">
    <location>
        <begin position="151"/>
        <end position="172"/>
    </location>
</feature>
<accession>A0A7Z1AXJ3</accession>
<dbReference type="EMBL" id="MSIF01000012">
    <property type="protein sequence ID" value="OLF08377.1"/>
    <property type="molecule type" value="Genomic_DNA"/>
</dbReference>
<gene>
    <name evidence="2" type="ORF">BLA60_23455</name>
</gene>
<evidence type="ECO:0000313" key="3">
    <source>
        <dbReference type="Proteomes" id="UP000185696"/>
    </source>
</evidence>
<dbReference type="Pfam" id="PF11139">
    <property type="entry name" value="SfLAP"/>
    <property type="match status" value="1"/>
</dbReference>
<protein>
    <recommendedName>
        <fullName evidence="4">Sap-like sulfolipid-1-addressing protein</fullName>
    </recommendedName>
</protein>
<evidence type="ECO:0000313" key="2">
    <source>
        <dbReference type="EMBL" id="OLF08377.1"/>
    </source>
</evidence>
<feature type="transmembrane region" description="Helical" evidence="1">
    <location>
        <begin position="113"/>
        <end position="131"/>
    </location>
</feature>
<feature type="transmembrane region" description="Helical" evidence="1">
    <location>
        <begin position="193"/>
        <end position="212"/>
    </location>
</feature>